<dbReference type="Proteomes" id="UP000192578">
    <property type="component" value="Unassembled WGS sequence"/>
</dbReference>
<name>A0A1W0XAL6_HYPEX</name>
<feature type="domain" description="Chitin-binding type-2" evidence="2">
    <location>
        <begin position="51"/>
        <end position="112"/>
    </location>
</feature>
<dbReference type="SUPFAM" id="SSF57625">
    <property type="entry name" value="Invertebrate chitin-binding proteins"/>
    <property type="match status" value="1"/>
</dbReference>
<proteinExistence type="predicted"/>
<dbReference type="PROSITE" id="PS50940">
    <property type="entry name" value="CHIT_BIND_II"/>
    <property type="match status" value="1"/>
</dbReference>
<evidence type="ECO:0000259" key="2">
    <source>
        <dbReference type="PROSITE" id="PS50940"/>
    </source>
</evidence>
<evidence type="ECO:0000313" key="3">
    <source>
        <dbReference type="EMBL" id="OQV24576.1"/>
    </source>
</evidence>
<dbReference type="InterPro" id="IPR002557">
    <property type="entry name" value="Chitin-bd_dom"/>
</dbReference>
<comment type="caution">
    <text evidence="3">The sequence shown here is derived from an EMBL/GenBank/DDBJ whole genome shotgun (WGS) entry which is preliminary data.</text>
</comment>
<dbReference type="PANTHER" id="PTHR22933">
    <property type="entry name" value="FI18007P1-RELATED"/>
    <property type="match status" value="1"/>
</dbReference>
<gene>
    <name evidence="3" type="ORF">BV898_01636</name>
</gene>
<dbReference type="Gene3D" id="2.170.140.10">
    <property type="entry name" value="Chitin binding domain"/>
    <property type="match status" value="1"/>
</dbReference>
<keyword evidence="4" id="KW-1185">Reference proteome</keyword>
<evidence type="ECO:0000256" key="1">
    <source>
        <dbReference type="SAM" id="MobiDB-lite"/>
    </source>
</evidence>
<dbReference type="EMBL" id="MTYJ01000006">
    <property type="protein sequence ID" value="OQV24576.1"/>
    <property type="molecule type" value="Genomic_DNA"/>
</dbReference>
<feature type="region of interest" description="Disordered" evidence="1">
    <location>
        <begin position="367"/>
        <end position="386"/>
    </location>
</feature>
<protein>
    <recommendedName>
        <fullName evidence="2">Chitin-binding type-2 domain-containing protein</fullName>
    </recommendedName>
</protein>
<dbReference type="GO" id="GO:0008061">
    <property type="term" value="F:chitin binding"/>
    <property type="evidence" value="ECO:0007669"/>
    <property type="project" value="InterPro"/>
</dbReference>
<dbReference type="AlphaFoldDB" id="A0A1W0XAL6"/>
<dbReference type="PANTHER" id="PTHR22933:SF43">
    <property type="entry name" value="LP10131P"/>
    <property type="match status" value="1"/>
</dbReference>
<dbReference type="OrthoDB" id="6364363at2759"/>
<dbReference type="InterPro" id="IPR052976">
    <property type="entry name" value="Scoloptoxin-like"/>
</dbReference>
<feature type="region of interest" description="Disordered" evidence="1">
    <location>
        <begin position="148"/>
        <end position="173"/>
    </location>
</feature>
<dbReference type="GO" id="GO:0005576">
    <property type="term" value="C:extracellular region"/>
    <property type="evidence" value="ECO:0007669"/>
    <property type="project" value="InterPro"/>
</dbReference>
<reference evidence="4" key="1">
    <citation type="submission" date="2017-01" db="EMBL/GenBank/DDBJ databases">
        <title>Comparative genomics of anhydrobiosis in the tardigrade Hypsibius dujardini.</title>
        <authorList>
            <person name="Yoshida Y."/>
            <person name="Koutsovoulos G."/>
            <person name="Laetsch D."/>
            <person name="Stevens L."/>
            <person name="Kumar S."/>
            <person name="Horikawa D."/>
            <person name="Ishino K."/>
            <person name="Komine S."/>
            <person name="Tomita M."/>
            <person name="Blaxter M."/>
            <person name="Arakawa K."/>
        </authorList>
    </citation>
    <scope>NUCLEOTIDE SEQUENCE [LARGE SCALE GENOMIC DNA]</scope>
    <source>
        <strain evidence="4">Z151</strain>
    </source>
</reference>
<sequence length="419" mass="41809">MGHCSAQNATQYVFDMYKNVPSLDADAVIDLMASAQPGITFPLNHEIPNTGFDCAAQKTTGYFADPAPPSLCQVFYRCDTSGNQTGFLCSNQTLFNQLTLTCDYYWNVDCASSKSLYNFGNSRLYNGTQPLFDTPPKGYVSLLSGLSPQDERATANQGKAPSSRADETAPAKAAPTTLSAVLTPKPPVNRPVNVVVVFATTQPPATTTTTATSTTTTTITAAVVTDAPTTVEPSTTTSILPSEAPTTVAVVATTLAPASAAAATEALTVAPVVTTVASASSTEATTVSASTASVAATLAGTADAAGVAAREAAVPTAAPGGGVSSTEVVKPTGGPNHEVVADLHAHMALAEADVKSAVVIGGAAVSGGKDSGDTTAASAVPAATSSSVASVADSGAKVVSTAAPLNGVTIAPANTNSTS</sequence>
<dbReference type="Pfam" id="PF01607">
    <property type="entry name" value="CBM_14"/>
    <property type="match status" value="1"/>
</dbReference>
<accession>A0A1W0XAL6</accession>
<evidence type="ECO:0000313" key="4">
    <source>
        <dbReference type="Proteomes" id="UP000192578"/>
    </source>
</evidence>
<dbReference type="InterPro" id="IPR036508">
    <property type="entry name" value="Chitin-bd_dom_sf"/>
</dbReference>
<feature type="compositionally biased region" description="Low complexity" evidence="1">
    <location>
        <begin position="376"/>
        <end position="386"/>
    </location>
</feature>
<dbReference type="SMART" id="SM00494">
    <property type="entry name" value="ChtBD2"/>
    <property type="match status" value="1"/>
</dbReference>
<organism evidence="3 4">
    <name type="scientific">Hypsibius exemplaris</name>
    <name type="common">Freshwater tardigrade</name>
    <dbReference type="NCBI Taxonomy" id="2072580"/>
    <lineage>
        <taxon>Eukaryota</taxon>
        <taxon>Metazoa</taxon>
        <taxon>Ecdysozoa</taxon>
        <taxon>Tardigrada</taxon>
        <taxon>Eutardigrada</taxon>
        <taxon>Parachela</taxon>
        <taxon>Hypsibioidea</taxon>
        <taxon>Hypsibiidae</taxon>
        <taxon>Hypsibius</taxon>
    </lineage>
</organism>